<keyword evidence="2" id="KW-0732">Signal</keyword>
<feature type="chain" id="PRO_5046586386" evidence="2">
    <location>
        <begin position="25"/>
        <end position="212"/>
    </location>
</feature>
<evidence type="ECO:0000313" key="4">
    <source>
        <dbReference type="Proteomes" id="UP001147700"/>
    </source>
</evidence>
<feature type="signal peptide" evidence="2">
    <location>
        <begin position="1"/>
        <end position="24"/>
    </location>
</feature>
<sequence length="212" mass="21520">MSKKKLIAGVATVAVLAGGSAAVAATTTERKAEEQAFLADAAKRLGVSSEQLTSALTAAQDARLAAAVKAGTLTQEQADAIKARRAADGTLLGIGRGGPGGHRGGGGPALFADAAKALGITEDALETQLRDGKTLAQIAQAEGKTLADVTAAVKQAAVARLDADLKAKRITQAQHDEAVDRLDEHIERLGDGKFRGDRGAGPRSDVTPTPTP</sequence>
<name>A0ABT4RSL1_9ACTN</name>
<reference evidence="3" key="1">
    <citation type="submission" date="2022-10" db="EMBL/GenBank/DDBJ databases">
        <title>The WGS of Solirubrobacter sp. CPCC 204708.</title>
        <authorList>
            <person name="Jiang Z."/>
        </authorList>
    </citation>
    <scope>NUCLEOTIDE SEQUENCE</scope>
    <source>
        <strain evidence="3">CPCC 204708</strain>
    </source>
</reference>
<evidence type="ECO:0000256" key="2">
    <source>
        <dbReference type="SAM" id="SignalP"/>
    </source>
</evidence>
<keyword evidence="4" id="KW-1185">Reference proteome</keyword>
<evidence type="ECO:0000256" key="1">
    <source>
        <dbReference type="SAM" id="MobiDB-lite"/>
    </source>
</evidence>
<feature type="compositionally biased region" description="Basic and acidic residues" evidence="1">
    <location>
        <begin position="189"/>
        <end position="200"/>
    </location>
</feature>
<proteinExistence type="predicted"/>
<dbReference type="RefSeq" id="WP_202953523.1">
    <property type="nucleotide sequence ID" value="NZ_JAPCID010000060.1"/>
</dbReference>
<accession>A0ABT4RSL1</accession>
<evidence type="ECO:0000313" key="3">
    <source>
        <dbReference type="EMBL" id="MDA0141581.1"/>
    </source>
</evidence>
<organism evidence="3 4">
    <name type="scientific">Solirubrobacter deserti</name>
    <dbReference type="NCBI Taxonomy" id="2282478"/>
    <lineage>
        <taxon>Bacteria</taxon>
        <taxon>Bacillati</taxon>
        <taxon>Actinomycetota</taxon>
        <taxon>Thermoleophilia</taxon>
        <taxon>Solirubrobacterales</taxon>
        <taxon>Solirubrobacteraceae</taxon>
        <taxon>Solirubrobacter</taxon>
    </lineage>
</organism>
<feature type="region of interest" description="Disordered" evidence="1">
    <location>
        <begin position="189"/>
        <end position="212"/>
    </location>
</feature>
<dbReference type="Proteomes" id="UP001147700">
    <property type="component" value="Unassembled WGS sequence"/>
</dbReference>
<gene>
    <name evidence="3" type="ORF">OJ962_29075</name>
</gene>
<comment type="caution">
    <text evidence="3">The sequence shown here is derived from an EMBL/GenBank/DDBJ whole genome shotgun (WGS) entry which is preliminary data.</text>
</comment>
<dbReference type="EMBL" id="JAPCID010000060">
    <property type="protein sequence ID" value="MDA0141581.1"/>
    <property type="molecule type" value="Genomic_DNA"/>
</dbReference>
<protein>
    <submittedName>
        <fullName evidence="3">Uncharacterized protein</fullName>
    </submittedName>
</protein>